<sequence>MTLAYEGPAIAGIRKLESAIGWTVDEFLLIRSGHGRHDLLGRWPLFVRQGSLF</sequence>
<dbReference type="EMBL" id="JAUQSZ010000002">
    <property type="protein sequence ID" value="MDO7841591.1"/>
    <property type="molecule type" value="Genomic_DNA"/>
</dbReference>
<gene>
    <name evidence="1" type="ORF">Q5H94_04585</name>
</gene>
<keyword evidence="2" id="KW-1185">Reference proteome</keyword>
<dbReference type="Proteomes" id="UP001176468">
    <property type="component" value="Unassembled WGS sequence"/>
</dbReference>
<evidence type="ECO:0000313" key="2">
    <source>
        <dbReference type="Proteomes" id="UP001176468"/>
    </source>
</evidence>
<dbReference type="RefSeq" id="WP_304560035.1">
    <property type="nucleotide sequence ID" value="NZ_JAUQSZ010000002.1"/>
</dbReference>
<evidence type="ECO:0000313" key="1">
    <source>
        <dbReference type="EMBL" id="MDO7841591.1"/>
    </source>
</evidence>
<reference evidence="1" key="1">
    <citation type="submission" date="2023-07" db="EMBL/GenBank/DDBJ databases">
        <authorList>
            <person name="Kim M.K."/>
        </authorList>
    </citation>
    <scope>NUCLEOTIDE SEQUENCE</scope>
    <source>
        <strain evidence="1">CA1-15</strain>
    </source>
</reference>
<proteinExistence type="predicted"/>
<comment type="caution">
    <text evidence="1">The sequence shown here is derived from an EMBL/GenBank/DDBJ whole genome shotgun (WGS) entry which is preliminary data.</text>
</comment>
<organism evidence="1 2">
    <name type="scientific">Sphingomonas immobilis</name>
    <dbReference type="NCBI Taxonomy" id="3063997"/>
    <lineage>
        <taxon>Bacteria</taxon>
        <taxon>Pseudomonadati</taxon>
        <taxon>Pseudomonadota</taxon>
        <taxon>Alphaproteobacteria</taxon>
        <taxon>Sphingomonadales</taxon>
        <taxon>Sphingomonadaceae</taxon>
        <taxon>Sphingomonas</taxon>
    </lineage>
</organism>
<accession>A0ABT8ZVJ9</accession>
<name>A0ABT8ZVJ9_9SPHN</name>
<protein>
    <submittedName>
        <fullName evidence="1">Uncharacterized protein</fullName>
    </submittedName>
</protein>